<proteinExistence type="predicted"/>
<name>A0A5C8M0B6_9GAMM</name>
<gene>
    <name evidence="2" type="ORF">FU839_08140</name>
</gene>
<dbReference type="AlphaFoldDB" id="A0A5C8M0B6"/>
<dbReference type="Proteomes" id="UP000321814">
    <property type="component" value="Unassembled WGS sequence"/>
</dbReference>
<evidence type="ECO:0000313" key="3">
    <source>
        <dbReference type="Proteomes" id="UP000321814"/>
    </source>
</evidence>
<accession>A0A5C8M0B6</accession>
<organism evidence="2 3">
    <name type="scientific">Rheinheimera tangshanensis</name>
    <dbReference type="NCBI Taxonomy" id="400153"/>
    <lineage>
        <taxon>Bacteria</taxon>
        <taxon>Pseudomonadati</taxon>
        <taxon>Pseudomonadota</taxon>
        <taxon>Gammaproteobacteria</taxon>
        <taxon>Chromatiales</taxon>
        <taxon>Chromatiaceae</taxon>
        <taxon>Rheinheimera</taxon>
    </lineage>
</organism>
<comment type="caution">
    <text evidence="2">The sequence shown here is derived from an EMBL/GenBank/DDBJ whole genome shotgun (WGS) entry which is preliminary data.</text>
</comment>
<reference evidence="2 3" key="1">
    <citation type="submission" date="2019-08" db="EMBL/GenBank/DDBJ databases">
        <title>Draft genome analysis of Rheinheimera tangshanensis isolated from the roots of fresh rice plants (Oryza sativa).</title>
        <authorList>
            <person name="Yu Q."/>
            <person name="Qi Y."/>
            <person name="Zhang H."/>
            <person name="Pu J."/>
        </authorList>
    </citation>
    <scope>NUCLEOTIDE SEQUENCE [LARGE SCALE GENOMIC DNA]</scope>
    <source>
        <strain evidence="2 3">JA3-B52</strain>
    </source>
</reference>
<protein>
    <submittedName>
        <fullName evidence="2">Uncharacterized protein</fullName>
    </submittedName>
</protein>
<evidence type="ECO:0000313" key="2">
    <source>
        <dbReference type="EMBL" id="TXK81082.1"/>
    </source>
</evidence>
<keyword evidence="1" id="KW-0472">Membrane</keyword>
<feature type="transmembrane region" description="Helical" evidence="1">
    <location>
        <begin position="34"/>
        <end position="53"/>
    </location>
</feature>
<keyword evidence="1" id="KW-1133">Transmembrane helix</keyword>
<keyword evidence="3" id="KW-1185">Reference proteome</keyword>
<dbReference type="OrthoDB" id="8453239at2"/>
<dbReference type="RefSeq" id="WP_147903957.1">
    <property type="nucleotide sequence ID" value="NZ_BAAAGC010000007.1"/>
</dbReference>
<evidence type="ECO:0000256" key="1">
    <source>
        <dbReference type="SAM" id="Phobius"/>
    </source>
</evidence>
<sequence length="64" mass="7140">MGWIVRALLFVSGVIASWFVSVEASNYIVYQLVIAVGLVTLCAAALVYLPAWWRRWTSGSGHRK</sequence>
<keyword evidence="1" id="KW-0812">Transmembrane</keyword>
<dbReference type="EMBL" id="VRLR01000004">
    <property type="protein sequence ID" value="TXK81082.1"/>
    <property type="molecule type" value="Genomic_DNA"/>
</dbReference>